<dbReference type="AlphaFoldDB" id="A0A6P2DD72"/>
<dbReference type="KEGG" id="gms:SOIL9_85650"/>
<evidence type="ECO:0000313" key="3">
    <source>
        <dbReference type="Proteomes" id="UP000464178"/>
    </source>
</evidence>
<evidence type="ECO:0000259" key="1">
    <source>
        <dbReference type="Pfam" id="PF05685"/>
    </source>
</evidence>
<organism evidence="2 3">
    <name type="scientific">Gemmata massiliana</name>
    <dbReference type="NCBI Taxonomy" id="1210884"/>
    <lineage>
        <taxon>Bacteria</taxon>
        <taxon>Pseudomonadati</taxon>
        <taxon>Planctomycetota</taxon>
        <taxon>Planctomycetia</taxon>
        <taxon>Gemmatales</taxon>
        <taxon>Gemmataceae</taxon>
        <taxon>Gemmata</taxon>
    </lineage>
</organism>
<dbReference type="Pfam" id="PF05685">
    <property type="entry name" value="Uma2"/>
    <property type="match status" value="1"/>
</dbReference>
<sequence length="194" mass="21498">MTAKPPPAAPRPFRFTREQYYRLGELGFFADKRVERIRGEIIEMSPINWPHVVGCRKTALALERVFAGVAWVSRNEQPLALAESDPQPDVMVVAGRFEDYTDHPTTALLVVEVADATLSRDTTEKAELYAEAGIPDYWVLDVEHSQLLVFRDPQPLPAGLGATAYRTRQTLAPTDRMSPLAAPGASILVSELLP</sequence>
<dbReference type="InterPro" id="IPR008538">
    <property type="entry name" value="Uma2"/>
</dbReference>
<protein>
    <recommendedName>
        <fullName evidence="1">Putative restriction endonuclease domain-containing protein</fullName>
    </recommendedName>
</protein>
<dbReference type="InterPro" id="IPR011335">
    <property type="entry name" value="Restrct_endonuc-II-like"/>
</dbReference>
<dbReference type="PANTHER" id="PTHR35400">
    <property type="entry name" value="SLR1083 PROTEIN"/>
    <property type="match status" value="1"/>
</dbReference>
<evidence type="ECO:0000313" key="2">
    <source>
        <dbReference type="EMBL" id="VTR99297.1"/>
    </source>
</evidence>
<dbReference type="Proteomes" id="UP000464178">
    <property type="component" value="Chromosome"/>
</dbReference>
<name>A0A6P2DD72_9BACT</name>
<proteinExistence type="predicted"/>
<dbReference type="RefSeq" id="WP_162671845.1">
    <property type="nucleotide sequence ID" value="NZ_LR593886.1"/>
</dbReference>
<keyword evidence="3" id="KW-1185">Reference proteome</keyword>
<dbReference type="Gene3D" id="3.90.1570.10">
    <property type="entry name" value="tt1808, chain A"/>
    <property type="match status" value="1"/>
</dbReference>
<feature type="domain" description="Putative restriction endonuclease" evidence="1">
    <location>
        <begin position="18"/>
        <end position="187"/>
    </location>
</feature>
<dbReference type="PANTHER" id="PTHR35400:SF1">
    <property type="entry name" value="SLR1083 PROTEIN"/>
    <property type="match status" value="1"/>
</dbReference>
<dbReference type="EMBL" id="LR593886">
    <property type="protein sequence ID" value="VTR99297.1"/>
    <property type="molecule type" value="Genomic_DNA"/>
</dbReference>
<dbReference type="InterPro" id="IPR012296">
    <property type="entry name" value="Nuclease_put_TT1808"/>
</dbReference>
<dbReference type="SUPFAM" id="SSF52980">
    <property type="entry name" value="Restriction endonuclease-like"/>
    <property type="match status" value="1"/>
</dbReference>
<dbReference type="CDD" id="cd06260">
    <property type="entry name" value="DUF820-like"/>
    <property type="match status" value="1"/>
</dbReference>
<accession>A0A6P2DD72</accession>
<reference evidence="2 3" key="1">
    <citation type="submission" date="2019-05" db="EMBL/GenBank/DDBJ databases">
        <authorList>
            <consortium name="Science for Life Laboratories"/>
        </authorList>
    </citation>
    <scope>NUCLEOTIDE SEQUENCE [LARGE SCALE GENOMIC DNA]</scope>
    <source>
        <strain evidence="2">Soil9</strain>
    </source>
</reference>
<gene>
    <name evidence="2" type="ORF">SOIL9_85650</name>
</gene>